<evidence type="ECO:0000313" key="2">
    <source>
        <dbReference type="Proteomes" id="UP001187734"/>
    </source>
</evidence>
<evidence type="ECO:0000313" key="1">
    <source>
        <dbReference type="EMBL" id="SPJ75893.1"/>
    </source>
</evidence>
<sequence>MASTRPLTQVHIGSSSNVYDCPALKKDEEDLLRWLDDQAKIGNLPSVSGRLGSWRPDFLIEDKDSEQDNYRITEIIARYSFNGFMYLIYGQQALNNALPDNSTLVCAANSETVFNSLFELYNPKYPLHLLKGEEKGVDIHIFIDAARRRFGSAPRLITPDDLRILPDETSGSGYRLFCTASSDGSLWTATVIMEMQLEVLRQVSLRFFNDMQTILLVHDKRMLRIVRHKAPRLVTRKIITSIQAESL</sequence>
<protein>
    <submittedName>
        <fullName evidence="1">Uncharacterized protein</fullName>
    </submittedName>
</protein>
<dbReference type="EMBL" id="ONZP01000176">
    <property type="protein sequence ID" value="SPJ75893.1"/>
    <property type="molecule type" value="Genomic_DNA"/>
</dbReference>
<proteinExistence type="predicted"/>
<comment type="caution">
    <text evidence="1">The sequence shown here is derived from an EMBL/GenBank/DDBJ whole genome shotgun (WGS) entry which is preliminary data.</text>
</comment>
<gene>
    <name evidence="1" type="ORF">FTOL_05624</name>
</gene>
<dbReference type="Proteomes" id="UP001187734">
    <property type="component" value="Unassembled WGS sequence"/>
</dbReference>
<keyword evidence="2" id="KW-1185">Reference proteome</keyword>
<organism evidence="1 2">
    <name type="scientific">Fusarium torulosum</name>
    <dbReference type="NCBI Taxonomy" id="33205"/>
    <lineage>
        <taxon>Eukaryota</taxon>
        <taxon>Fungi</taxon>
        <taxon>Dikarya</taxon>
        <taxon>Ascomycota</taxon>
        <taxon>Pezizomycotina</taxon>
        <taxon>Sordariomycetes</taxon>
        <taxon>Hypocreomycetidae</taxon>
        <taxon>Hypocreales</taxon>
        <taxon>Nectriaceae</taxon>
        <taxon>Fusarium</taxon>
    </lineage>
</organism>
<name>A0AAE8M9K8_9HYPO</name>
<accession>A0AAE8M9K8</accession>
<dbReference type="AlphaFoldDB" id="A0AAE8M9K8"/>
<reference evidence="1" key="1">
    <citation type="submission" date="2018-03" db="EMBL/GenBank/DDBJ databases">
        <authorList>
            <person name="Guldener U."/>
        </authorList>
    </citation>
    <scope>NUCLEOTIDE SEQUENCE</scope>
</reference>